<evidence type="ECO:0000256" key="1">
    <source>
        <dbReference type="ARBA" id="ARBA00004123"/>
    </source>
</evidence>
<evidence type="ECO:0000256" key="5">
    <source>
        <dbReference type="ARBA" id="ARBA00023242"/>
    </source>
</evidence>
<dbReference type="GO" id="GO:0005634">
    <property type="term" value="C:nucleus"/>
    <property type="evidence" value="ECO:0007669"/>
    <property type="project" value="UniProtKB-SubCell"/>
</dbReference>
<dbReference type="EMBL" id="LR899013">
    <property type="protein sequence ID" value="CAD7090657.1"/>
    <property type="molecule type" value="Genomic_DNA"/>
</dbReference>
<dbReference type="Gene3D" id="4.10.280.10">
    <property type="entry name" value="Helix-loop-helix DNA-binding domain"/>
    <property type="match status" value="1"/>
</dbReference>
<dbReference type="PANTHER" id="PTHR23349:SF42">
    <property type="entry name" value="BHLH DOMAIN-CONTAINING PROTEIN"/>
    <property type="match status" value="1"/>
</dbReference>
<dbReference type="Pfam" id="PF00010">
    <property type="entry name" value="HLH"/>
    <property type="match status" value="1"/>
</dbReference>
<keyword evidence="5" id="KW-0539">Nucleus</keyword>
<proteinExistence type="predicted"/>
<keyword evidence="4" id="KW-0804">Transcription</keyword>
<dbReference type="GO" id="GO:0032502">
    <property type="term" value="P:developmental process"/>
    <property type="evidence" value="ECO:0007669"/>
    <property type="project" value="TreeGrafter"/>
</dbReference>
<dbReference type="FunFam" id="4.10.280.10:FF:000010">
    <property type="entry name" value="Scleraxis bHLH transcription factor"/>
    <property type="match status" value="1"/>
</dbReference>
<dbReference type="GO" id="GO:0000977">
    <property type="term" value="F:RNA polymerase II transcription regulatory region sequence-specific DNA binding"/>
    <property type="evidence" value="ECO:0007669"/>
    <property type="project" value="TreeGrafter"/>
</dbReference>
<dbReference type="Proteomes" id="UP000594454">
    <property type="component" value="Chromosome 5"/>
</dbReference>
<keyword evidence="3" id="KW-0238">DNA-binding</keyword>
<evidence type="ECO:0000313" key="8">
    <source>
        <dbReference type="Proteomes" id="UP000594454"/>
    </source>
</evidence>
<keyword evidence="2" id="KW-0805">Transcription regulation</keyword>
<gene>
    <name evidence="7" type="ORF">HERILL_LOCUS13125</name>
</gene>
<dbReference type="PANTHER" id="PTHR23349">
    <property type="entry name" value="BASIC HELIX-LOOP-HELIX TRANSCRIPTION FACTOR, TWIST"/>
    <property type="match status" value="1"/>
</dbReference>
<sequence>MPFRTNCYSHFEEMDYCEFQRIFDPAGCAVGSNSNGQLKDRNHVNARERYRTQSVNSAFNTLRDLIPTEPQNRKLSKIEILRLARSYIKHLDAVVSTGNIRQPCMTIYDPNSSPVPTPCSESTRPLICTFCIASKYN</sequence>
<dbReference type="SMART" id="SM00353">
    <property type="entry name" value="HLH"/>
    <property type="match status" value="1"/>
</dbReference>
<evidence type="ECO:0000259" key="6">
    <source>
        <dbReference type="PROSITE" id="PS50888"/>
    </source>
</evidence>
<dbReference type="InterPro" id="IPR036638">
    <property type="entry name" value="HLH_DNA-bd_sf"/>
</dbReference>
<dbReference type="FunCoup" id="A0A7R8V213">
    <property type="interactions" value="31"/>
</dbReference>
<dbReference type="PROSITE" id="PS50888">
    <property type="entry name" value="BHLH"/>
    <property type="match status" value="1"/>
</dbReference>
<name>A0A7R8V213_HERIL</name>
<evidence type="ECO:0000256" key="3">
    <source>
        <dbReference type="ARBA" id="ARBA00023125"/>
    </source>
</evidence>
<keyword evidence="8" id="KW-1185">Reference proteome</keyword>
<dbReference type="InterPro" id="IPR050283">
    <property type="entry name" value="E-box_TF_Regulators"/>
</dbReference>
<evidence type="ECO:0000313" key="7">
    <source>
        <dbReference type="EMBL" id="CAD7090657.1"/>
    </source>
</evidence>
<dbReference type="AlphaFoldDB" id="A0A7R8V213"/>
<dbReference type="GO" id="GO:0000981">
    <property type="term" value="F:DNA-binding transcription factor activity, RNA polymerase II-specific"/>
    <property type="evidence" value="ECO:0007669"/>
    <property type="project" value="TreeGrafter"/>
</dbReference>
<evidence type="ECO:0000256" key="2">
    <source>
        <dbReference type="ARBA" id="ARBA00023015"/>
    </source>
</evidence>
<dbReference type="OrthoDB" id="6106870at2759"/>
<organism evidence="7 8">
    <name type="scientific">Hermetia illucens</name>
    <name type="common">Black soldier fly</name>
    <dbReference type="NCBI Taxonomy" id="343691"/>
    <lineage>
        <taxon>Eukaryota</taxon>
        <taxon>Metazoa</taxon>
        <taxon>Ecdysozoa</taxon>
        <taxon>Arthropoda</taxon>
        <taxon>Hexapoda</taxon>
        <taxon>Insecta</taxon>
        <taxon>Pterygota</taxon>
        <taxon>Neoptera</taxon>
        <taxon>Endopterygota</taxon>
        <taxon>Diptera</taxon>
        <taxon>Brachycera</taxon>
        <taxon>Stratiomyomorpha</taxon>
        <taxon>Stratiomyidae</taxon>
        <taxon>Hermetiinae</taxon>
        <taxon>Hermetia</taxon>
    </lineage>
</organism>
<feature type="domain" description="BHLH" evidence="6">
    <location>
        <begin position="39"/>
        <end position="91"/>
    </location>
</feature>
<dbReference type="InParanoid" id="A0A7R8V213"/>
<comment type="subcellular location">
    <subcellularLocation>
        <location evidence="1">Nucleus</location>
    </subcellularLocation>
</comment>
<dbReference type="SUPFAM" id="SSF47459">
    <property type="entry name" value="HLH, helix-loop-helix DNA-binding domain"/>
    <property type="match status" value="1"/>
</dbReference>
<dbReference type="InterPro" id="IPR011598">
    <property type="entry name" value="bHLH_dom"/>
</dbReference>
<dbReference type="GO" id="GO:0046983">
    <property type="term" value="F:protein dimerization activity"/>
    <property type="evidence" value="ECO:0007669"/>
    <property type="project" value="InterPro"/>
</dbReference>
<protein>
    <recommendedName>
        <fullName evidence="6">BHLH domain-containing protein</fullName>
    </recommendedName>
</protein>
<accession>A0A7R8V213</accession>
<evidence type="ECO:0000256" key="4">
    <source>
        <dbReference type="ARBA" id="ARBA00023163"/>
    </source>
</evidence>
<reference evidence="7 8" key="1">
    <citation type="submission" date="2020-11" db="EMBL/GenBank/DDBJ databases">
        <authorList>
            <person name="Wallbank WR R."/>
            <person name="Pardo Diaz C."/>
            <person name="Kozak K."/>
            <person name="Martin S."/>
            <person name="Jiggins C."/>
            <person name="Moest M."/>
            <person name="Warren A I."/>
            <person name="Generalovic N T."/>
            <person name="Byers J.R.P. K."/>
            <person name="Montejo-Kovacevich G."/>
            <person name="Yen C E."/>
        </authorList>
    </citation>
    <scope>NUCLEOTIDE SEQUENCE [LARGE SCALE GENOMIC DNA]</scope>
</reference>